<dbReference type="FunFam" id="3.30.200.20:FF:000307">
    <property type="entry name" value="pollen receptor-like kinase 1"/>
    <property type="match status" value="1"/>
</dbReference>
<accession>A0A654G756</accession>
<dbReference type="PROSITE" id="PS50011">
    <property type="entry name" value="PROTEIN_KINASE_DOM"/>
    <property type="match status" value="1"/>
</dbReference>
<gene>
    <name evidence="4" type="ORF">AN1_LOCUS24346</name>
</gene>
<evidence type="ECO:0000259" key="3">
    <source>
        <dbReference type="PROSITE" id="PS50011"/>
    </source>
</evidence>
<keyword evidence="2" id="KW-0067">ATP-binding</keyword>
<evidence type="ECO:0000313" key="5">
    <source>
        <dbReference type="Proteomes" id="UP000426265"/>
    </source>
</evidence>
<sequence>MMACCLRNKRRMKGKLSWKSKKRDLSHSGNWAPEDDNDEGKIVFFGGSNYTFDLDDLLAASAEILGKGAYVTTYKVAVEDTATVVVKRLEEVVVGRREFEQQMEIVGRIRHDNVAELKAYYYSKIDKLAVYSYYSKGNLFDMLHGESQVPLDWESRLRIAIGAARGLAIIHEADDGKFVHGNIKSTNIFTNSQCYGCICDLGLTHITKSLPQATLRSSGYHAPEITDTRKSTQFSDVYSFGVVLLELLTGKSPASPLSLDENMDLASWIRSVVSKEWTGEVFDNELMMQMGIEEELVEMLQIGLACVALKPQDRPHITHIVKLIQDIPTNFNL</sequence>
<dbReference type="AlphaFoldDB" id="A0A654G756"/>
<dbReference type="InterPro" id="IPR001245">
    <property type="entry name" value="Ser-Thr/Tyr_kinase_cat_dom"/>
</dbReference>
<dbReference type="EMBL" id="CACRSJ010000110">
    <property type="protein sequence ID" value="VYS68959.1"/>
    <property type="molecule type" value="Genomic_DNA"/>
</dbReference>
<protein>
    <recommendedName>
        <fullName evidence="3">Protein kinase domain-containing protein</fullName>
    </recommendedName>
</protein>
<name>A0A654G756_ARATH</name>
<proteinExistence type="predicted"/>
<dbReference type="InterPro" id="IPR050994">
    <property type="entry name" value="At_inactive_RLKs"/>
</dbReference>
<dbReference type="ExpressionAtlas" id="A0A654G756">
    <property type="expression patterns" value="baseline and differential"/>
</dbReference>
<evidence type="ECO:0000256" key="1">
    <source>
        <dbReference type="ARBA" id="ARBA00022741"/>
    </source>
</evidence>
<dbReference type="InterPro" id="IPR000719">
    <property type="entry name" value="Prot_kinase_dom"/>
</dbReference>
<dbReference type="Gene3D" id="1.10.510.10">
    <property type="entry name" value="Transferase(Phosphotransferase) domain 1"/>
    <property type="match status" value="1"/>
</dbReference>
<dbReference type="GO" id="GO:0005524">
    <property type="term" value="F:ATP binding"/>
    <property type="evidence" value="ECO:0007669"/>
    <property type="project" value="UniProtKB-KW"/>
</dbReference>
<dbReference type="FunFam" id="1.10.510.10:FF:000095">
    <property type="entry name" value="protein STRUBBELIG-RECEPTOR FAMILY 8"/>
    <property type="match status" value="1"/>
</dbReference>
<evidence type="ECO:0000256" key="2">
    <source>
        <dbReference type="ARBA" id="ARBA00022840"/>
    </source>
</evidence>
<organism evidence="4 5">
    <name type="scientific">Arabidopsis thaliana</name>
    <name type="common">Mouse-ear cress</name>
    <dbReference type="NCBI Taxonomy" id="3702"/>
    <lineage>
        <taxon>Eukaryota</taxon>
        <taxon>Viridiplantae</taxon>
        <taxon>Streptophyta</taxon>
        <taxon>Embryophyta</taxon>
        <taxon>Tracheophyta</taxon>
        <taxon>Spermatophyta</taxon>
        <taxon>Magnoliopsida</taxon>
        <taxon>eudicotyledons</taxon>
        <taxon>Gunneridae</taxon>
        <taxon>Pentapetalae</taxon>
        <taxon>rosids</taxon>
        <taxon>malvids</taxon>
        <taxon>Brassicales</taxon>
        <taxon>Brassicaceae</taxon>
        <taxon>Camelineae</taxon>
        <taxon>Arabidopsis</taxon>
    </lineage>
</organism>
<dbReference type="PANTHER" id="PTHR48010:SF48">
    <property type="entry name" value="PROTEIN KINASE DOMAIN-CONTAINING PROTEIN"/>
    <property type="match status" value="1"/>
</dbReference>
<dbReference type="Gene3D" id="3.30.200.20">
    <property type="entry name" value="Phosphorylase Kinase, domain 1"/>
    <property type="match status" value="1"/>
</dbReference>
<dbReference type="Pfam" id="PF07714">
    <property type="entry name" value="PK_Tyr_Ser-Thr"/>
    <property type="match status" value="1"/>
</dbReference>
<dbReference type="Proteomes" id="UP000426265">
    <property type="component" value="Unassembled WGS sequence"/>
</dbReference>
<dbReference type="InterPro" id="IPR011009">
    <property type="entry name" value="Kinase-like_dom_sf"/>
</dbReference>
<reference evidence="4 5" key="1">
    <citation type="submission" date="2019-11" db="EMBL/GenBank/DDBJ databases">
        <authorList>
            <person name="Jiao W.-B."/>
            <person name="Schneeberger K."/>
        </authorList>
    </citation>
    <scope>NUCLEOTIDE SEQUENCE [LARGE SCALE GENOMIC DNA]</scope>
    <source>
        <strain evidence="5">cv. An-1</strain>
    </source>
</reference>
<dbReference type="SUPFAM" id="SSF56112">
    <property type="entry name" value="Protein kinase-like (PK-like)"/>
    <property type="match status" value="1"/>
</dbReference>
<keyword evidence="1" id="KW-0547">Nucleotide-binding</keyword>
<dbReference type="PANTHER" id="PTHR48010">
    <property type="entry name" value="OS05G0588300 PROTEIN"/>
    <property type="match status" value="1"/>
</dbReference>
<feature type="domain" description="Protein kinase" evidence="3">
    <location>
        <begin position="59"/>
        <end position="331"/>
    </location>
</feature>
<dbReference type="GO" id="GO:0004672">
    <property type="term" value="F:protein kinase activity"/>
    <property type="evidence" value="ECO:0007669"/>
    <property type="project" value="InterPro"/>
</dbReference>
<evidence type="ECO:0000313" key="4">
    <source>
        <dbReference type="EMBL" id="VYS68959.1"/>
    </source>
</evidence>